<feature type="compositionally biased region" description="Basic and acidic residues" evidence="5">
    <location>
        <begin position="555"/>
        <end position="564"/>
    </location>
</feature>
<keyword evidence="2" id="KW-0238">DNA-binding</keyword>
<keyword evidence="4" id="KW-0539">Nucleus</keyword>
<evidence type="ECO:0000259" key="6">
    <source>
        <dbReference type="Pfam" id="PF09734"/>
    </source>
</evidence>
<evidence type="ECO:0000313" key="8">
    <source>
        <dbReference type="EMBL" id="KAJ1984803.1"/>
    </source>
</evidence>
<sequence length="673" mass="77166">MSGSPQPTAHSSRAPVNTIPADDYFVVEYPGYVKNPQRILATLGGLDAVSKAYNVETKSLDLRYRPGDPFSHAIEGEVCPTSNLLLKVTRTVRRRKQPPPNDTLQAGTLSRSDDPDEETTKFDAHICGFVRRTVRYRSLADFQVVSAINDPLVQFKRSIDVLDMEAIRKFALPNPADDSQPQSHQLFSAVFCRSNQPFAYQYRQQSGMERSYMPKFKDQPLVPMITHPQSIASRNYIVVMSKDHVVPAGPTTEILKQREQLSQVALDQIHKYFHEYPIHSRRSVMTRLESYLESQGLVLYRVIPNEPKALLAQSAYTIQGGPFQHAWVRYGYDPRTNPSARWSQMIAYQQSTLRGKKQDHIYAHRENEYNRSRDPTIIHIPFMDRIVQEKDKYMFFEYRNIQIPHIQRLLRRPRAILPSYNSRLGWIPTDVAVYVRQYVHARLVAFFHGQPSPHPIVDDQETDDTTKEDQILEQILQADVADRSTGHQKPTNAATTSATASMEQRINAKVDELMRTLEQADDQLDNIDTGYEEPDDDGMGFGSLDDIYGDDSEDDHLTMADATKEPTPQPTVAPEAKAPTDPIEPELGPSLTRNLRPDQLPRGKLNNYDYQAMRRHHVRGEDRLPGKCNTQLNDLLIEVMEWGNYKAEYAQAYWRCITTDDGWLHRFERPKNP</sequence>
<name>A0A9W8BAE7_9FUNG</name>
<feature type="domain" description="Transcription factor IIIC subunit 5 HTH" evidence="6">
    <location>
        <begin position="188"/>
        <end position="348"/>
    </location>
</feature>
<dbReference type="Pfam" id="PF17682">
    <property type="entry name" value="Tau95_N"/>
    <property type="match status" value="1"/>
</dbReference>
<dbReference type="InterPro" id="IPR040454">
    <property type="entry name" value="TF_IIIC_Tfc1/Sfc1"/>
</dbReference>
<comment type="caution">
    <text evidence="8">The sequence shown here is derived from an EMBL/GenBank/DDBJ whole genome shotgun (WGS) entry which is preliminary data.</text>
</comment>
<keyword evidence="3" id="KW-0804">Transcription</keyword>
<dbReference type="InterPro" id="IPR041499">
    <property type="entry name" value="Tfc1/Sfc1_N"/>
</dbReference>
<proteinExistence type="predicted"/>
<reference evidence="8" key="1">
    <citation type="submission" date="2022-07" db="EMBL/GenBank/DDBJ databases">
        <title>Phylogenomic reconstructions and comparative analyses of Kickxellomycotina fungi.</title>
        <authorList>
            <person name="Reynolds N.K."/>
            <person name="Stajich J.E."/>
            <person name="Barry K."/>
            <person name="Grigoriev I.V."/>
            <person name="Crous P."/>
            <person name="Smith M.E."/>
        </authorList>
    </citation>
    <scope>NUCLEOTIDE SEQUENCE</scope>
    <source>
        <strain evidence="8">RSA 567</strain>
    </source>
</reference>
<dbReference type="GO" id="GO:0001003">
    <property type="term" value="F:RNA polymerase III type 2 promoter sequence-specific DNA binding"/>
    <property type="evidence" value="ECO:0007669"/>
    <property type="project" value="TreeGrafter"/>
</dbReference>
<dbReference type="InterPro" id="IPR042536">
    <property type="entry name" value="TFIIIC_tauA_Sfc1"/>
</dbReference>
<dbReference type="GO" id="GO:0005634">
    <property type="term" value="C:nucleus"/>
    <property type="evidence" value="ECO:0007669"/>
    <property type="project" value="UniProtKB-SubCell"/>
</dbReference>
<dbReference type="Proteomes" id="UP001151582">
    <property type="component" value="Unassembled WGS sequence"/>
</dbReference>
<feature type="region of interest" description="Disordered" evidence="5">
    <location>
        <begin position="92"/>
        <end position="119"/>
    </location>
</feature>
<feature type="region of interest" description="Disordered" evidence="5">
    <location>
        <begin position="481"/>
        <end position="501"/>
    </location>
</feature>
<dbReference type="Gene3D" id="3.30.200.160">
    <property type="entry name" value="TFIIIC, subcomplex tauA, subunit Sfc1, barrel domain"/>
    <property type="match status" value="1"/>
</dbReference>
<dbReference type="AlphaFoldDB" id="A0A9W8BAE7"/>
<evidence type="ECO:0000256" key="3">
    <source>
        <dbReference type="ARBA" id="ARBA00023163"/>
    </source>
</evidence>
<feature type="region of interest" description="Disordered" evidence="5">
    <location>
        <begin position="526"/>
        <end position="603"/>
    </location>
</feature>
<evidence type="ECO:0000259" key="7">
    <source>
        <dbReference type="Pfam" id="PF17682"/>
    </source>
</evidence>
<dbReference type="GO" id="GO:0000127">
    <property type="term" value="C:transcription factor TFIIIC complex"/>
    <property type="evidence" value="ECO:0007669"/>
    <property type="project" value="InterPro"/>
</dbReference>
<accession>A0A9W8BAE7</accession>
<keyword evidence="9" id="KW-1185">Reference proteome</keyword>
<feature type="compositionally biased region" description="Low complexity" evidence="5">
    <location>
        <begin position="491"/>
        <end position="501"/>
    </location>
</feature>
<dbReference type="Pfam" id="PF09734">
    <property type="entry name" value="Tau95"/>
    <property type="match status" value="1"/>
</dbReference>
<dbReference type="PANTHER" id="PTHR13230:SF5">
    <property type="entry name" value="GENERAL TRANSCRIPTION FACTOR 3C POLYPEPTIDE 5"/>
    <property type="match status" value="1"/>
</dbReference>
<dbReference type="EMBL" id="JANBQB010000010">
    <property type="protein sequence ID" value="KAJ1984803.1"/>
    <property type="molecule type" value="Genomic_DNA"/>
</dbReference>
<dbReference type="OrthoDB" id="5598268at2759"/>
<gene>
    <name evidence="8" type="primary">TFC1</name>
    <name evidence="8" type="ORF">H4R34_000423</name>
</gene>
<evidence type="ECO:0000313" key="9">
    <source>
        <dbReference type="Proteomes" id="UP001151582"/>
    </source>
</evidence>
<evidence type="ECO:0000256" key="4">
    <source>
        <dbReference type="ARBA" id="ARBA00023242"/>
    </source>
</evidence>
<dbReference type="InterPro" id="IPR019136">
    <property type="entry name" value="TF_IIIC_su-5_HTH"/>
</dbReference>
<protein>
    <submittedName>
        <fullName evidence="8">Tau 95 subunit of transcription factor TFIIIC</fullName>
    </submittedName>
</protein>
<dbReference type="GO" id="GO:0006384">
    <property type="term" value="P:transcription initiation at RNA polymerase III promoter"/>
    <property type="evidence" value="ECO:0007669"/>
    <property type="project" value="InterPro"/>
</dbReference>
<comment type="subcellular location">
    <subcellularLocation>
        <location evidence="1">Nucleus</location>
    </subcellularLocation>
</comment>
<evidence type="ECO:0000256" key="1">
    <source>
        <dbReference type="ARBA" id="ARBA00004123"/>
    </source>
</evidence>
<dbReference type="PANTHER" id="PTHR13230">
    <property type="entry name" value="GENERAL TRANSCRIPTION FACTOR IIIC, POLYPEPTIDE 5"/>
    <property type="match status" value="1"/>
</dbReference>
<evidence type="ECO:0000256" key="2">
    <source>
        <dbReference type="ARBA" id="ARBA00023125"/>
    </source>
</evidence>
<feature type="domain" description="Transcription factor IIIC subunit Tfc1/Sfc1 triple barrel" evidence="7">
    <location>
        <begin position="26"/>
        <end position="144"/>
    </location>
</feature>
<organism evidence="8 9">
    <name type="scientific">Dimargaris verticillata</name>
    <dbReference type="NCBI Taxonomy" id="2761393"/>
    <lineage>
        <taxon>Eukaryota</taxon>
        <taxon>Fungi</taxon>
        <taxon>Fungi incertae sedis</taxon>
        <taxon>Zoopagomycota</taxon>
        <taxon>Kickxellomycotina</taxon>
        <taxon>Dimargaritomycetes</taxon>
        <taxon>Dimargaritales</taxon>
        <taxon>Dimargaritaceae</taxon>
        <taxon>Dimargaris</taxon>
    </lineage>
</organism>
<evidence type="ECO:0000256" key="5">
    <source>
        <dbReference type="SAM" id="MobiDB-lite"/>
    </source>
</evidence>
<dbReference type="GO" id="GO:0001002">
    <property type="term" value="F:RNA polymerase III type 1 promoter sequence-specific DNA binding"/>
    <property type="evidence" value="ECO:0007669"/>
    <property type="project" value="TreeGrafter"/>
</dbReference>
<feature type="compositionally biased region" description="Acidic residues" evidence="5">
    <location>
        <begin position="526"/>
        <end position="538"/>
    </location>
</feature>